<proteinExistence type="predicted"/>
<keyword evidence="4" id="KW-1185">Reference proteome</keyword>
<dbReference type="Pfam" id="PF01757">
    <property type="entry name" value="Acyl_transf_3"/>
    <property type="match status" value="1"/>
</dbReference>
<dbReference type="InterPro" id="IPR050879">
    <property type="entry name" value="Acyltransferase_3"/>
</dbReference>
<evidence type="ECO:0000313" key="3">
    <source>
        <dbReference type="EMBL" id="MEA1081430.1"/>
    </source>
</evidence>
<reference evidence="3 4" key="1">
    <citation type="submission" date="2023-12" db="EMBL/GenBank/DDBJ databases">
        <title>Marinobacter qingdaonensis sp. nov., isolated from the intertidal sediment of Qingdao, PR China.</title>
        <authorList>
            <person name="Li Y."/>
        </authorList>
    </citation>
    <scope>NUCLEOTIDE SEQUENCE [LARGE SCALE GENOMIC DNA]</scope>
    <source>
        <strain evidence="3 4">ASW11-75</strain>
    </source>
</reference>
<protein>
    <submittedName>
        <fullName evidence="3">Acyltransferase family protein</fullName>
    </submittedName>
</protein>
<keyword evidence="1" id="KW-0472">Membrane</keyword>
<dbReference type="InterPro" id="IPR002656">
    <property type="entry name" value="Acyl_transf_3_dom"/>
</dbReference>
<comment type="caution">
    <text evidence="3">The sequence shown here is derived from an EMBL/GenBank/DDBJ whole genome shotgun (WGS) entry which is preliminary data.</text>
</comment>
<feature type="domain" description="Acyltransferase 3" evidence="2">
    <location>
        <begin position="5"/>
        <end position="120"/>
    </location>
</feature>
<organism evidence="3 4">
    <name type="scientific">Marinobacter qingdaonensis</name>
    <dbReference type="NCBI Taxonomy" id="3108486"/>
    <lineage>
        <taxon>Bacteria</taxon>
        <taxon>Pseudomonadati</taxon>
        <taxon>Pseudomonadota</taxon>
        <taxon>Gammaproteobacteria</taxon>
        <taxon>Pseudomonadales</taxon>
        <taxon>Marinobacteraceae</taxon>
        <taxon>Marinobacter</taxon>
    </lineage>
</organism>
<gene>
    <name evidence="3" type="ORF">U5822_12160</name>
</gene>
<keyword evidence="3" id="KW-0012">Acyltransferase</keyword>
<feature type="transmembrane region" description="Helical" evidence="1">
    <location>
        <begin position="49"/>
        <end position="69"/>
    </location>
</feature>
<evidence type="ECO:0000313" key="4">
    <source>
        <dbReference type="Proteomes" id="UP001305746"/>
    </source>
</evidence>
<accession>A0ABU5P062</accession>
<keyword evidence="3" id="KW-0808">Transferase</keyword>
<evidence type="ECO:0000259" key="2">
    <source>
        <dbReference type="Pfam" id="PF01757"/>
    </source>
</evidence>
<feature type="transmembrane region" description="Helical" evidence="1">
    <location>
        <begin position="12"/>
        <end position="29"/>
    </location>
</feature>
<dbReference type="Proteomes" id="UP001305746">
    <property type="component" value="Unassembled WGS sequence"/>
</dbReference>
<keyword evidence="1" id="KW-0812">Transmembrane</keyword>
<dbReference type="GO" id="GO:0016746">
    <property type="term" value="F:acyltransferase activity"/>
    <property type="evidence" value="ECO:0007669"/>
    <property type="project" value="UniProtKB-KW"/>
</dbReference>
<keyword evidence="1" id="KW-1133">Transmembrane helix</keyword>
<name>A0ABU5P062_9GAMM</name>
<dbReference type="EMBL" id="JAYDCJ010000003">
    <property type="protein sequence ID" value="MEA1081430.1"/>
    <property type="molecule type" value="Genomic_DNA"/>
</dbReference>
<feature type="transmembrane region" description="Helical" evidence="1">
    <location>
        <begin position="90"/>
        <end position="108"/>
    </location>
</feature>
<evidence type="ECO:0000256" key="1">
    <source>
        <dbReference type="SAM" id="Phobius"/>
    </source>
</evidence>
<sequence length="138" mass="15935">MKRIDFLDGFRGVAILLVLGYHYFSRFANEPIEYYPYGNVLASVPIFELGYNGVYLFFAVSGFVIAMTLSRTANTVEFAVRRFARLWPTMLICSIITYLVLWRWPIFWPQSPINFLPSLTFIDGSMVWGQLSPVLESQ</sequence>
<dbReference type="PANTHER" id="PTHR23028">
    <property type="entry name" value="ACETYLTRANSFERASE"/>
    <property type="match status" value="1"/>
</dbReference>